<sequence length="156" mass="16523">MDGDPARWLFDPHATRALVLAHRSPGGRPVDDVVSDVVWGDVVRLLRWAAAGSSGPPELRTGTWWRLAAGCAALLRRLPALSAEVAQPWTALPPEPAAPGVSPAQRIDDVAARLATLLRTPEPVDLRALAPEVDALGEAAVQAIATSEIESLHRDG</sequence>
<gene>
    <name evidence="1" type="ORF">SAMN05660657_01618</name>
</gene>
<dbReference type="EMBL" id="FPBA01000004">
    <property type="protein sequence ID" value="SFT56900.1"/>
    <property type="molecule type" value="Genomic_DNA"/>
</dbReference>
<organism evidence="1 2">
    <name type="scientific">Geodermatophilus amargosae</name>
    <dbReference type="NCBI Taxonomy" id="1296565"/>
    <lineage>
        <taxon>Bacteria</taxon>
        <taxon>Bacillati</taxon>
        <taxon>Actinomycetota</taxon>
        <taxon>Actinomycetes</taxon>
        <taxon>Geodermatophilales</taxon>
        <taxon>Geodermatophilaceae</taxon>
        <taxon>Geodermatophilus</taxon>
    </lineage>
</organism>
<dbReference type="Proteomes" id="UP000199546">
    <property type="component" value="Unassembled WGS sequence"/>
</dbReference>
<reference evidence="2" key="1">
    <citation type="submission" date="2016-10" db="EMBL/GenBank/DDBJ databases">
        <authorList>
            <person name="Varghese N."/>
            <person name="Submissions S."/>
        </authorList>
    </citation>
    <scope>NUCLEOTIDE SEQUENCE [LARGE SCALE GENOMIC DNA]</scope>
    <source>
        <strain evidence="2">DSM 46136</strain>
    </source>
</reference>
<name>A0A1I6Z2D9_9ACTN</name>
<keyword evidence="2" id="KW-1185">Reference proteome</keyword>
<dbReference type="AlphaFoldDB" id="A0A1I6Z2D9"/>
<dbReference type="OrthoDB" id="5190583at2"/>
<accession>A0A1I6Z2D9</accession>
<dbReference type="STRING" id="1296565.SAMN05660657_01618"/>
<dbReference type="RefSeq" id="WP_093578892.1">
    <property type="nucleotide sequence ID" value="NZ_FPBA01000004.1"/>
</dbReference>
<evidence type="ECO:0000313" key="1">
    <source>
        <dbReference type="EMBL" id="SFT56900.1"/>
    </source>
</evidence>
<evidence type="ECO:0000313" key="2">
    <source>
        <dbReference type="Proteomes" id="UP000199546"/>
    </source>
</evidence>
<protein>
    <submittedName>
        <fullName evidence="1">Uncharacterized protein</fullName>
    </submittedName>
</protein>
<proteinExistence type="predicted"/>